<dbReference type="InterPro" id="IPR024079">
    <property type="entry name" value="MetalloPept_cat_dom_sf"/>
</dbReference>
<accession>A0ABQ0G5W1</accession>
<keyword evidence="3" id="KW-1133">Transmembrane helix</keyword>
<keyword evidence="4" id="KW-0732">Signal</keyword>
<feature type="active site" evidence="1">
    <location>
        <position position="424"/>
    </location>
</feature>
<dbReference type="InterPro" id="IPR001762">
    <property type="entry name" value="Disintegrin_dom"/>
</dbReference>
<feature type="binding site" evidence="1">
    <location>
        <position position="427"/>
    </location>
    <ligand>
        <name>Zn(2+)</name>
        <dbReference type="ChEBI" id="CHEBI:29105"/>
        <note>catalytic</note>
    </ligand>
</feature>
<dbReference type="Gene3D" id="4.10.70.10">
    <property type="entry name" value="Disintegrin domain"/>
    <property type="match status" value="1"/>
</dbReference>
<feature type="region of interest" description="Disordered" evidence="2">
    <location>
        <begin position="762"/>
        <end position="805"/>
    </location>
</feature>
<dbReference type="InterPro" id="IPR036436">
    <property type="entry name" value="Disintegrin_dom_sf"/>
</dbReference>
<reference evidence="7 8" key="1">
    <citation type="submission" date="2024-09" db="EMBL/GenBank/DDBJ databases">
        <title>Itraconazole resistance in Madurella fahalii resulting from another homologue of gene encoding cytochrome P450 14-alpha sterol demethylase (CYP51).</title>
        <authorList>
            <person name="Yoshioka I."/>
            <person name="Fahal A.H."/>
            <person name="Kaneko S."/>
            <person name="Yaguchi T."/>
        </authorList>
    </citation>
    <scope>NUCLEOTIDE SEQUENCE [LARGE SCALE GENOMIC DNA]</scope>
    <source>
        <strain evidence="7 8">IFM 68171</strain>
    </source>
</reference>
<dbReference type="SUPFAM" id="SSF57552">
    <property type="entry name" value="Blood coagulation inhibitor (disintegrin)"/>
    <property type="match status" value="1"/>
</dbReference>
<dbReference type="PANTHER" id="PTHR11905:SF159">
    <property type="entry name" value="ADAM METALLOPROTEASE"/>
    <property type="match status" value="1"/>
</dbReference>
<evidence type="ECO:0000256" key="2">
    <source>
        <dbReference type="SAM" id="MobiDB-lite"/>
    </source>
</evidence>
<dbReference type="Proteomes" id="UP001628179">
    <property type="component" value="Unassembled WGS sequence"/>
</dbReference>
<keyword evidence="1" id="KW-0479">Metal-binding</keyword>
<dbReference type="Gene3D" id="3.40.390.10">
    <property type="entry name" value="Collagenase (Catalytic Domain)"/>
    <property type="match status" value="1"/>
</dbReference>
<keyword evidence="3" id="KW-0812">Transmembrane</keyword>
<proteinExistence type="predicted"/>
<evidence type="ECO:0000256" key="1">
    <source>
        <dbReference type="PROSITE-ProRule" id="PRU00276"/>
    </source>
</evidence>
<dbReference type="PANTHER" id="PTHR11905">
    <property type="entry name" value="ADAM A DISINTEGRIN AND METALLOPROTEASE DOMAIN"/>
    <property type="match status" value="1"/>
</dbReference>
<dbReference type="InterPro" id="IPR001590">
    <property type="entry name" value="Peptidase_M12B"/>
</dbReference>
<comment type="caution">
    <text evidence="1">Lacks conserved residue(s) required for the propagation of feature annotation.</text>
</comment>
<dbReference type="CDD" id="cd04271">
    <property type="entry name" value="ZnMc_ADAM_fungal"/>
    <property type="match status" value="1"/>
</dbReference>
<evidence type="ECO:0000256" key="4">
    <source>
        <dbReference type="SAM" id="SignalP"/>
    </source>
</evidence>
<feature type="compositionally biased region" description="Pro residues" evidence="2">
    <location>
        <begin position="779"/>
        <end position="789"/>
    </location>
</feature>
<feature type="signal peptide" evidence="4">
    <location>
        <begin position="1"/>
        <end position="23"/>
    </location>
</feature>
<evidence type="ECO:0000256" key="3">
    <source>
        <dbReference type="SAM" id="Phobius"/>
    </source>
</evidence>
<feature type="chain" id="PRO_5045039295" evidence="4">
    <location>
        <begin position="24"/>
        <end position="805"/>
    </location>
</feature>
<feature type="domain" description="Disintegrin" evidence="5">
    <location>
        <begin position="510"/>
        <end position="600"/>
    </location>
</feature>
<feature type="binding site" evidence="1">
    <location>
        <position position="423"/>
    </location>
    <ligand>
        <name>Zn(2+)</name>
        <dbReference type="ChEBI" id="CHEBI:29105"/>
        <note>catalytic</note>
    </ligand>
</feature>
<dbReference type="Pfam" id="PF00200">
    <property type="entry name" value="Disintegrin"/>
    <property type="match status" value="1"/>
</dbReference>
<gene>
    <name evidence="7" type="ORF">MFIFM68171_03358</name>
</gene>
<dbReference type="SMART" id="SM00050">
    <property type="entry name" value="DISIN"/>
    <property type="match status" value="1"/>
</dbReference>
<dbReference type="PROSITE" id="PS50215">
    <property type="entry name" value="ADAM_MEPRO"/>
    <property type="match status" value="1"/>
</dbReference>
<feature type="domain" description="Peptidase M12B" evidence="6">
    <location>
        <begin position="274"/>
        <end position="493"/>
    </location>
</feature>
<dbReference type="RefSeq" id="XP_070914880.1">
    <property type="nucleotide sequence ID" value="XM_071058779.1"/>
</dbReference>
<dbReference type="InterPro" id="IPR034028">
    <property type="entry name" value="ZnMc_ADAM_fungal"/>
</dbReference>
<dbReference type="Pfam" id="PF13688">
    <property type="entry name" value="Reprolysin_5"/>
    <property type="match status" value="1"/>
</dbReference>
<feature type="transmembrane region" description="Helical" evidence="3">
    <location>
        <begin position="706"/>
        <end position="730"/>
    </location>
</feature>
<keyword evidence="8" id="KW-1185">Reference proteome</keyword>
<feature type="compositionally biased region" description="Gly residues" evidence="2">
    <location>
        <begin position="762"/>
        <end position="775"/>
    </location>
</feature>
<name>A0ABQ0G5W1_9PEZI</name>
<feature type="binding site" evidence="1">
    <location>
        <position position="433"/>
    </location>
    <ligand>
        <name>Zn(2+)</name>
        <dbReference type="ChEBI" id="CHEBI:29105"/>
        <note>catalytic</note>
    </ligand>
</feature>
<dbReference type="SUPFAM" id="SSF55486">
    <property type="entry name" value="Metalloproteases ('zincins'), catalytic domain"/>
    <property type="match status" value="1"/>
</dbReference>
<evidence type="ECO:0000259" key="5">
    <source>
        <dbReference type="PROSITE" id="PS50214"/>
    </source>
</evidence>
<keyword evidence="3" id="KW-0472">Membrane</keyword>
<protein>
    <submittedName>
        <fullName evidence="7">ADAM family of metalloprotease-like protein ADM-B</fullName>
    </submittedName>
</protein>
<dbReference type="GeneID" id="98174102"/>
<dbReference type="EMBL" id="BAAFSV010000002">
    <property type="protein sequence ID" value="GAB1313148.1"/>
    <property type="molecule type" value="Genomic_DNA"/>
</dbReference>
<sequence>MILSKAFAAVLTGAGLFLQDAIAHSVQRSPLSYITRIEDAVIHTPSHRVHAHTPFAVTFLLHGGSQNVRLSLEPNHDIFSGDATIQYIEPDGSIRKVQPIDRRGHRVFKGESFVRDEGQSEWKHVGWARINVQRDGDKPIFEGVFTIDGINHHVQTRTKFRQTSVGGDPDVDDSGSEDMVVWRDSDIRPASHDELRRGLGEPATCGSDQLNYNSHENNIVYRGNDEAPRDTTAWELSPRFLFGRQMDNPAGGNGAGVNLAGSIGSTRGCPNTRRVALVGIATDCTYTADLGSDEAVTENVVQLVNSASQLYESTFNISLAIQNLTISPATCPNSPPPSAPWNQPCTSGANIETRLSLFSQWRGQWSDTNAYWTLLTKCNSGPAVGLAWLGAVCQQGSTTRDNETSASANVVARTSTEWLVFAHETGHTFGAVHDCTAETCADGTVARQECCPLTSNSCNARAQFIMNPSTGDGITQFSACSVGNICSFLDRHSNRMSCLNDNRGVPNFSGSQCGNGIVETGEDCDCGGDEGCQNNPCCDPQTCRYTTGSQCDPVNEECCTSECRFMSQGSVCRASTGPCDPQEVCPGTSASCPPDSSTPDGEACGNPSDGLSCSSGRCTSRTQQCRTYVGGESAAANDSSTNSCSDSGCVMACSSPRFGDLRCYTLVQYFLDGTPCEGGGRCRNGNCEGVSLARQIQEWINNNKEIFIPVVSVVGVIVLICFISCCWSCFKRRRAPIARRSAPKPLPHAGWGGQYFGAGGRGAGGGGGGGRGGGLSPIRPGPSYAPLPPQDARWEPMRTTSFRYA</sequence>
<dbReference type="PROSITE" id="PS50214">
    <property type="entry name" value="DISINTEGRIN_2"/>
    <property type="match status" value="1"/>
</dbReference>
<organism evidence="7 8">
    <name type="scientific">Madurella fahalii</name>
    <dbReference type="NCBI Taxonomy" id="1157608"/>
    <lineage>
        <taxon>Eukaryota</taxon>
        <taxon>Fungi</taxon>
        <taxon>Dikarya</taxon>
        <taxon>Ascomycota</taxon>
        <taxon>Pezizomycotina</taxon>
        <taxon>Sordariomycetes</taxon>
        <taxon>Sordariomycetidae</taxon>
        <taxon>Sordariales</taxon>
        <taxon>Sordariales incertae sedis</taxon>
        <taxon>Madurella</taxon>
    </lineage>
</organism>
<comment type="caution">
    <text evidence="7">The sequence shown here is derived from an EMBL/GenBank/DDBJ whole genome shotgun (WGS) entry which is preliminary data.</text>
</comment>
<keyword evidence="1" id="KW-0862">Zinc</keyword>
<evidence type="ECO:0000313" key="7">
    <source>
        <dbReference type="EMBL" id="GAB1313148.1"/>
    </source>
</evidence>
<evidence type="ECO:0000259" key="6">
    <source>
        <dbReference type="PROSITE" id="PS50215"/>
    </source>
</evidence>
<evidence type="ECO:0000313" key="8">
    <source>
        <dbReference type="Proteomes" id="UP001628179"/>
    </source>
</evidence>